<dbReference type="EMBL" id="CADCWN010000361">
    <property type="protein sequence ID" value="CAA9588912.1"/>
    <property type="molecule type" value="Genomic_DNA"/>
</dbReference>
<protein>
    <recommendedName>
        <fullName evidence="2">Cytoplasmic protein clustered with trehalase</fullName>
    </recommendedName>
</protein>
<evidence type="ECO:0000313" key="1">
    <source>
        <dbReference type="EMBL" id="CAA9588912.1"/>
    </source>
</evidence>
<dbReference type="InterPro" id="IPR009351">
    <property type="entry name" value="AlkZ-like"/>
</dbReference>
<dbReference type="PANTHER" id="PTHR30528">
    <property type="entry name" value="CYTOPLASMIC PROTEIN"/>
    <property type="match status" value="1"/>
</dbReference>
<proteinExistence type="predicted"/>
<dbReference type="AlphaFoldDB" id="A0A6J4VV55"/>
<gene>
    <name evidence="1" type="ORF">AVDCRST_MAG18-4490</name>
</gene>
<sequence>MVVVGRGAIERAITSTVVRRLAITRQRLAGPRPAAGAAGIVEVARDLGALQMDPINVVARTQLLVLRSRLPRFAPADLDIVAHRERQLFEYWAHCASLVLTEDYPIHRMLMRSRLAGDSAWEDRSRSWVTENGALADYILDRLLKEGPLPLTAFEDRAVSGWTSTGWTSGRNVARMIDHLWLRGDVMVAGRSGIHRLWDVTARVLPAWTPREEWDERRVVRAAAQRAIRALGVARPAQITQHFTRGRYPGLAAVLAELVAERAIVPVAIAGAGSEADPKAWAGPWYVHTADLPLLDQLASEPDGAGWGPRTTLLSPFDNLICDRKRTRLFFDFEFTIEIYVPKEKRRWGYYVLPILHGDRLIGRIDPAMDRANGRLTINAIHAEPTAPQGVRVGRAVAKAIAELAAFLGAKEIVYGSAPPTGWAKGFA</sequence>
<organism evidence="1">
    <name type="scientific">uncultured Thermomicrobiales bacterium</name>
    <dbReference type="NCBI Taxonomy" id="1645740"/>
    <lineage>
        <taxon>Bacteria</taxon>
        <taxon>Pseudomonadati</taxon>
        <taxon>Thermomicrobiota</taxon>
        <taxon>Thermomicrobia</taxon>
        <taxon>Thermomicrobiales</taxon>
        <taxon>environmental samples</taxon>
    </lineage>
</organism>
<accession>A0A6J4VV55</accession>
<name>A0A6J4VV55_9BACT</name>
<dbReference type="PANTHER" id="PTHR30528:SF0">
    <property type="entry name" value="CYTOPLASMIC PROTEIN"/>
    <property type="match status" value="1"/>
</dbReference>
<reference evidence="1" key="1">
    <citation type="submission" date="2020-02" db="EMBL/GenBank/DDBJ databases">
        <authorList>
            <person name="Meier V. D."/>
        </authorList>
    </citation>
    <scope>NUCLEOTIDE SEQUENCE</scope>
    <source>
        <strain evidence="1">AVDCRST_MAG18</strain>
    </source>
</reference>
<dbReference type="Pfam" id="PF06224">
    <property type="entry name" value="AlkZ-like"/>
    <property type="match status" value="1"/>
</dbReference>
<evidence type="ECO:0008006" key="2">
    <source>
        <dbReference type="Google" id="ProtNLM"/>
    </source>
</evidence>